<evidence type="ECO:0000256" key="1">
    <source>
        <dbReference type="SAM" id="MobiDB-lite"/>
    </source>
</evidence>
<protein>
    <submittedName>
        <fullName evidence="2">Uncharacterized protein</fullName>
    </submittedName>
</protein>
<dbReference type="AlphaFoldDB" id="A0AAN8XLX1"/>
<feature type="region of interest" description="Disordered" evidence="1">
    <location>
        <begin position="77"/>
        <end position="106"/>
    </location>
</feature>
<sequence>MKDHSGTYHRSLFVTYIQNHSTGFHDWIWGFCEICGHFFENWQLRERFEPEDFMTDKLPCETCHQVCNLSGIFKRKRRTSSDSSPPKKKLCPSKNVQKTQAKPGSSLTCNDADDRVVSVIPFINIALLLGDPLNRAHVRVKLFGKHAETFFGIKPNFTWLTGKMDPNIELLTCNMLHSKTALFYCISYSPRRQTYHIIDTSLKAV</sequence>
<reference evidence="2 3" key="1">
    <citation type="submission" date="2023-11" db="EMBL/GenBank/DDBJ databases">
        <title>Halocaridina rubra genome assembly.</title>
        <authorList>
            <person name="Smith C."/>
        </authorList>
    </citation>
    <scope>NUCLEOTIDE SEQUENCE [LARGE SCALE GENOMIC DNA]</scope>
    <source>
        <strain evidence="2">EP-1</strain>
        <tissue evidence="2">Whole</tissue>
    </source>
</reference>
<proteinExistence type="predicted"/>
<organism evidence="2 3">
    <name type="scientific">Halocaridina rubra</name>
    <name type="common">Hawaiian red shrimp</name>
    <dbReference type="NCBI Taxonomy" id="373956"/>
    <lineage>
        <taxon>Eukaryota</taxon>
        <taxon>Metazoa</taxon>
        <taxon>Ecdysozoa</taxon>
        <taxon>Arthropoda</taxon>
        <taxon>Crustacea</taxon>
        <taxon>Multicrustacea</taxon>
        <taxon>Malacostraca</taxon>
        <taxon>Eumalacostraca</taxon>
        <taxon>Eucarida</taxon>
        <taxon>Decapoda</taxon>
        <taxon>Pleocyemata</taxon>
        <taxon>Caridea</taxon>
        <taxon>Atyoidea</taxon>
        <taxon>Atyidae</taxon>
        <taxon>Halocaridina</taxon>
    </lineage>
</organism>
<accession>A0AAN8XLX1</accession>
<name>A0AAN8XLX1_HALRR</name>
<keyword evidence="3" id="KW-1185">Reference proteome</keyword>
<dbReference type="Proteomes" id="UP001381693">
    <property type="component" value="Unassembled WGS sequence"/>
</dbReference>
<gene>
    <name evidence="2" type="ORF">SK128_017984</name>
</gene>
<evidence type="ECO:0000313" key="2">
    <source>
        <dbReference type="EMBL" id="KAK7084033.1"/>
    </source>
</evidence>
<evidence type="ECO:0000313" key="3">
    <source>
        <dbReference type="Proteomes" id="UP001381693"/>
    </source>
</evidence>
<feature type="compositionally biased region" description="Polar residues" evidence="1">
    <location>
        <begin position="95"/>
        <end position="106"/>
    </location>
</feature>
<comment type="caution">
    <text evidence="2">The sequence shown here is derived from an EMBL/GenBank/DDBJ whole genome shotgun (WGS) entry which is preliminary data.</text>
</comment>
<dbReference type="EMBL" id="JAXCGZ010002331">
    <property type="protein sequence ID" value="KAK7084033.1"/>
    <property type="molecule type" value="Genomic_DNA"/>
</dbReference>